<name>A0ABW4WVG1_9BACT</name>
<dbReference type="SMART" id="SM00363">
    <property type="entry name" value="S4"/>
    <property type="match status" value="1"/>
</dbReference>
<dbReference type="InterPro" id="IPR000748">
    <property type="entry name" value="PsdUridine_synth_RsuA/RluB/E/F"/>
</dbReference>
<dbReference type="EC" id="5.4.99.-" evidence="5"/>
<dbReference type="InterPro" id="IPR020094">
    <property type="entry name" value="TruA/RsuA/RluB/E/F_N"/>
</dbReference>
<feature type="domain" description="RNA-binding S4" evidence="4">
    <location>
        <begin position="4"/>
        <end position="63"/>
    </location>
</feature>
<keyword evidence="1 5" id="KW-0413">Isomerase</keyword>
<dbReference type="InterPro" id="IPR042092">
    <property type="entry name" value="PsdUridine_s_RsuA/RluB/E/F_cat"/>
</dbReference>
<dbReference type="PROSITE" id="PS50889">
    <property type="entry name" value="S4"/>
    <property type="match status" value="1"/>
</dbReference>
<dbReference type="RefSeq" id="WP_229962187.1">
    <property type="nucleotide sequence ID" value="NZ_JAJJWI010000019.1"/>
</dbReference>
<dbReference type="PANTHER" id="PTHR47683:SF2">
    <property type="entry name" value="RNA-BINDING S4 DOMAIN-CONTAINING PROTEIN"/>
    <property type="match status" value="1"/>
</dbReference>
<feature type="compositionally biased region" description="Polar residues" evidence="3">
    <location>
        <begin position="237"/>
        <end position="246"/>
    </location>
</feature>
<dbReference type="Gene3D" id="3.30.70.580">
    <property type="entry name" value="Pseudouridine synthase I, catalytic domain, N-terminal subdomain"/>
    <property type="match status" value="1"/>
</dbReference>
<dbReference type="Pfam" id="PF00849">
    <property type="entry name" value="PseudoU_synth_2"/>
    <property type="match status" value="1"/>
</dbReference>
<keyword evidence="6" id="KW-1185">Reference proteome</keyword>
<dbReference type="Proteomes" id="UP001597369">
    <property type="component" value="Unassembled WGS sequence"/>
</dbReference>
<protein>
    <submittedName>
        <fullName evidence="5">Pseudouridine synthase</fullName>
        <ecNumber evidence="5">5.4.99.-</ecNumber>
    </submittedName>
</protein>
<feature type="compositionally biased region" description="Low complexity" evidence="3">
    <location>
        <begin position="284"/>
        <end position="295"/>
    </location>
</feature>
<dbReference type="InterPro" id="IPR050343">
    <property type="entry name" value="RsuA_PseudoU_synthase"/>
</dbReference>
<feature type="compositionally biased region" description="Basic and acidic residues" evidence="3">
    <location>
        <begin position="253"/>
        <end position="269"/>
    </location>
</feature>
<comment type="caution">
    <text evidence="5">The sequence shown here is derived from an EMBL/GenBank/DDBJ whole genome shotgun (WGS) entry which is preliminary data.</text>
</comment>
<dbReference type="NCBIfam" id="TIGR00093">
    <property type="entry name" value="pseudouridine synthase"/>
    <property type="match status" value="1"/>
</dbReference>
<proteinExistence type="predicted"/>
<feature type="compositionally biased region" description="Gly residues" evidence="3">
    <location>
        <begin position="296"/>
        <end position="311"/>
    </location>
</feature>
<dbReference type="SUPFAM" id="SSF55120">
    <property type="entry name" value="Pseudouridine synthase"/>
    <property type="match status" value="1"/>
</dbReference>
<dbReference type="CDD" id="cd00165">
    <property type="entry name" value="S4"/>
    <property type="match status" value="1"/>
</dbReference>
<dbReference type="Gene3D" id="3.10.290.10">
    <property type="entry name" value="RNA-binding S4 domain"/>
    <property type="match status" value="1"/>
</dbReference>
<dbReference type="InterPro" id="IPR002942">
    <property type="entry name" value="S4_RNA-bd"/>
</dbReference>
<dbReference type="InterPro" id="IPR020103">
    <property type="entry name" value="PsdUridine_synth_cat_dom_sf"/>
</dbReference>
<dbReference type="InterPro" id="IPR006145">
    <property type="entry name" value="PsdUridine_synth_RsuA/RluA"/>
</dbReference>
<evidence type="ECO:0000256" key="3">
    <source>
        <dbReference type="SAM" id="MobiDB-lite"/>
    </source>
</evidence>
<keyword evidence="2" id="KW-0694">RNA-binding</keyword>
<reference evidence="6" key="1">
    <citation type="journal article" date="2019" name="Int. J. Syst. Evol. Microbiol.">
        <title>The Global Catalogue of Microorganisms (GCM) 10K type strain sequencing project: providing services to taxonomists for standard genome sequencing and annotation.</title>
        <authorList>
            <consortium name="The Broad Institute Genomics Platform"/>
            <consortium name="The Broad Institute Genome Sequencing Center for Infectious Disease"/>
            <person name="Wu L."/>
            <person name="Ma J."/>
        </authorList>
    </citation>
    <scope>NUCLEOTIDE SEQUENCE [LARGE SCALE GENOMIC DNA]</scope>
    <source>
        <strain evidence="6">JCM 16545</strain>
    </source>
</reference>
<dbReference type="GO" id="GO:0016853">
    <property type="term" value="F:isomerase activity"/>
    <property type="evidence" value="ECO:0007669"/>
    <property type="project" value="UniProtKB-KW"/>
</dbReference>
<dbReference type="EMBL" id="JBHUHV010000014">
    <property type="protein sequence ID" value="MFD2065975.1"/>
    <property type="molecule type" value="Genomic_DNA"/>
</dbReference>
<dbReference type="InterPro" id="IPR036986">
    <property type="entry name" value="S4_RNA-bd_sf"/>
</dbReference>
<feature type="region of interest" description="Disordered" evidence="3">
    <location>
        <begin position="237"/>
        <end position="324"/>
    </location>
</feature>
<dbReference type="Gene3D" id="3.30.70.1560">
    <property type="entry name" value="Alpha-L RNA-binding motif"/>
    <property type="match status" value="1"/>
</dbReference>
<evidence type="ECO:0000256" key="1">
    <source>
        <dbReference type="ARBA" id="ARBA00023235"/>
    </source>
</evidence>
<accession>A0ABW4WVG1</accession>
<dbReference type="Pfam" id="PF01479">
    <property type="entry name" value="S4"/>
    <property type="match status" value="1"/>
</dbReference>
<dbReference type="SUPFAM" id="SSF55174">
    <property type="entry name" value="Alpha-L RNA-binding motif"/>
    <property type="match status" value="1"/>
</dbReference>
<evidence type="ECO:0000313" key="5">
    <source>
        <dbReference type="EMBL" id="MFD2065975.1"/>
    </source>
</evidence>
<dbReference type="PANTHER" id="PTHR47683">
    <property type="entry name" value="PSEUDOURIDINE SYNTHASE FAMILY PROTEIN-RELATED"/>
    <property type="match status" value="1"/>
</dbReference>
<feature type="compositionally biased region" description="Polar residues" evidence="3">
    <location>
        <begin position="273"/>
        <end position="283"/>
    </location>
</feature>
<organism evidence="5 6">
    <name type="scientific">Pontibacter silvestris</name>
    <dbReference type="NCBI Taxonomy" id="2305183"/>
    <lineage>
        <taxon>Bacteria</taxon>
        <taxon>Pseudomonadati</taxon>
        <taxon>Bacteroidota</taxon>
        <taxon>Cytophagia</taxon>
        <taxon>Cytophagales</taxon>
        <taxon>Hymenobacteraceae</taxon>
        <taxon>Pontibacter</taxon>
    </lineage>
</organism>
<evidence type="ECO:0000256" key="2">
    <source>
        <dbReference type="PROSITE-ProRule" id="PRU00182"/>
    </source>
</evidence>
<sequence length="324" mass="35624">MEPKRINKFISDTGICSRREADKLIEQGRVTVNGKMAEAGTKVTLKDKVRVDDQLLSIREEAPVFLAFNKPAHMSATTDQSVRDNIIRAINYPASLLPVGRLEREAEGLIFLSNDSDLVRKITKADNRYEKEYIITLDKIITPDFLTQISGGSTADPEERKTRTFVVKEGSARFRIVLEPGTNHNIKRMCEDLGYKVIHLQRTRIANITLAKLPTGHWRILSEPEIESLNEVLSGKTLKSTGSRNRGTGVVPGEERSARTNAPKKKDPFNKPGKTTSPKGKQISSRGSRGAAKGTAKGGFGNKNGTRGGSGKNASTKGPSKRTR</sequence>
<gene>
    <name evidence="5" type="ORF">ACFSKU_03710</name>
</gene>
<evidence type="ECO:0000313" key="6">
    <source>
        <dbReference type="Proteomes" id="UP001597369"/>
    </source>
</evidence>
<evidence type="ECO:0000259" key="4">
    <source>
        <dbReference type="SMART" id="SM00363"/>
    </source>
</evidence>